<organism evidence="3 4">
    <name type="scientific">Streptomyces misionensis</name>
    <dbReference type="NCBI Taxonomy" id="67331"/>
    <lineage>
        <taxon>Bacteria</taxon>
        <taxon>Bacillati</taxon>
        <taxon>Actinomycetota</taxon>
        <taxon>Actinomycetes</taxon>
        <taxon>Kitasatosporales</taxon>
        <taxon>Streptomycetaceae</taxon>
        <taxon>Streptomyces</taxon>
    </lineage>
</organism>
<feature type="compositionally biased region" description="Basic residues" evidence="1">
    <location>
        <begin position="179"/>
        <end position="188"/>
    </location>
</feature>
<feature type="region of interest" description="Disordered" evidence="1">
    <location>
        <begin position="168"/>
        <end position="188"/>
    </location>
</feature>
<dbReference type="EMBL" id="VOGW01000105">
    <property type="protein sequence ID" value="TWV43431.1"/>
    <property type="molecule type" value="Genomic_DNA"/>
</dbReference>
<gene>
    <name evidence="3" type="ORF">FRZ03_18910</name>
</gene>
<dbReference type="PANTHER" id="PTHR35525:SF3">
    <property type="entry name" value="BLL6575 PROTEIN"/>
    <property type="match status" value="1"/>
</dbReference>
<feature type="domain" description="Zinc finger CGNR" evidence="2">
    <location>
        <begin position="128"/>
        <end position="168"/>
    </location>
</feature>
<evidence type="ECO:0000256" key="1">
    <source>
        <dbReference type="SAM" id="MobiDB-lite"/>
    </source>
</evidence>
<dbReference type="RefSeq" id="WP_146466339.1">
    <property type="nucleotide sequence ID" value="NZ_VOGW01000105.1"/>
</dbReference>
<dbReference type="AlphaFoldDB" id="A0A5C6JP88"/>
<dbReference type="InterPro" id="IPR010852">
    <property type="entry name" value="ABATE"/>
</dbReference>
<dbReference type="SUPFAM" id="SSF160904">
    <property type="entry name" value="Jann2411-like"/>
    <property type="match status" value="1"/>
</dbReference>
<dbReference type="PANTHER" id="PTHR35525">
    <property type="entry name" value="BLL6575 PROTEIN"/>
    <property type="match status" value="1"/>
</dbReference>
<proteinExistence type="predicted"/>
<evidence type="ECO:0000259" key="2">
    <source>
        <dbReference type="Pfam" id="PF11706"/>
    </source>
</evidence>
<dbReference type="InterPro" id="IPR023286">
    <property type="entry name" value="ABATE_dom_sf"/>
</dbReference>
<comment type="caution">
    <text evidence="3">The sequence shown here is derived from an EMBL/GenBank/DDBJ whole genome shotgun (WGS) entry which is preliminary data.</text>
</comment>
<protein>
    <submittedName>
        <fullName evidence="3">CGNR zinc finger domain-containing protein</fullName>
    </submittedName>
</protein>
<reference evidence="3" key="1">
    <citation type="journal article" date="2019" name="Microbiol. Resour. Announc.">
        <title>Draft Genomic Sequences of Streptomyces misionensis and Streptomyces albidoflavus, bacteria applied for phytopathogen biocontrol.</title>
        <authorList>
            <person name="Pylro V."/>
            <person name="Dias A."/>
            <person name="Andreote F."/>
            <person name="Varani A."/>
            <person name="Andreote C."/>
            <person name="Bernardo E."/>
            <person name="Martins T."/>
        </authorList>
    </citation>
    <scope>NUCLEOTIDE SEQUENCE [LARGE SCALE GENOMIC DNA]</scope>
    <source>
        <strain evidence="3">66</strain>
    </source>
</reference>
<keyword evidence="4" id="KW-1185">Reference proteome</keyword>
<dbReference type="Pfam" id="PF11706">
    <property type="entry name" value="zf-CGNR"/>
    <property type="match status" value="1"/>
</dbReference>
<evidence type="ECO:0000313" key="3">
    <source>
        <dbReference type="EMBL" id="TWV43431.1"/>
    </source>
</evidence>
<name>A0A5C6JP88_9ACTN</name>
<evidence type="ECO:0000313" key="4">
    <source>
        <dbReference type="Proteomes" id="UP000320481"/>
    </source>
</evidence>
<dbReference type="InterPro" id="IPR021005">
    <property type="entry name" value="Znf_CGNR"/>
</dbReference>
<dbReference type="Gene3D" id="1.10.3300.10">
    <property type="entry name" value="Jann2411-like domain"/>
    <property type="match status" value="1"/>
</dbReference>
<accession>A0A5C6JP88</accession>
<sequence length="188" mass="20094">MQFNPYGGEAARLAADLVNCTAPFEPHELAPILAAHGITHRSLTPPQTVEIWEWSRRLAHCFGDQPLEQRCARINELLADAASTPHISLHDGTPHMHYSAPGSDPASHIKAVTATGLSYVVCSAAPSRLGRCARGVCGLAFVDTSRNGRRSYCSVRCANNDAVARHRANGGAETSASGTRKRGLCAPR</sequence>
<dbReference type="Proteomes" id="UP000320481">
    <property type="component" value="Unassembled WGS sequence"/>
</dbReference>